<dbReference type="Proteomes" id="UP000694892">
    <property type="component" value="Chromosome 5L"/>
</dbReference>
<dbReference type="Gene3D" id="3.40.50.300">
    <property type="entry name" value="P-loop containing nucleotide triphosphate hydrolases"/>
    <property type="match status" value="1"/>
</dbReference>
<protein>
    <submittedName>
        <fullName evidence="1">Uncharacterized protein</fullName>
    </submittedName>
</protein>
<dbReference type="InterPro" id="IPR027417">
    <property type="entry name" value="P-loop_NTPase"/>
</dbReference>
<organism evidence="1 2">
    <name type="scientific">Xenopus laevis</name>
    <name type="common">African clawed frog</name>
    <dbReference type="NCBI Taxonomy" id="8355"/>
    <lineage>
        <taxon>Eukaryota</taxon>
        <taxon>Metazoa</taxon>
        <taxon>Chordata</taxon>
        <taxon>Craniata</taxon>
        <taxon>Vertebrata</taxon>
        <taxon>Euteleostomi</taxon>
        <taxon>Amphibia</taxon>
        <taxon>Batrachia</taxon>
        <taxon>Anura</taxon>
        <taxon>Pipoidea</taxon>
        <taxon>Pipidae</taxon>
        <taxon>Xenopodinae</taxon>
        <taxon>Xenopus</taxon>
        <taxon>Xenopus</taxon>
    </lineage>
</organism>
<proteinExistence type="predicted"/>
<dbReference type="EMBL" id="CM004474">
    <property type="protein sequence ID" value="OCT79943.1"/>
    <property type="molecule type" value="Genomic_DNA"/>
</dbReference>
<dbReference type="AlphaFoldDB" id="A0A974CUB4"/>
<sequence>MSGMEESTSSQEKFLGEMEKVQGKAKGEIPEDLVLIYKGILYPSFMCSEETFHALECFEAREDDLLVVTYPKCGKCVKGQ</sequence>
<dbReference type="OMA" id="CFEARED"/>
<gene>
    <name evidence="1" type="ORF">XELAEV_18026759mg</name>
</gene>
<reference evidence="2" key="1">
    <citation type="journal article" date="2016" name="Nature">
        <title>Genome evolution in the allotetraploid frog Xenopus laevis.</title>
        <authorList>
            <person name="Session A.M."/>
            <person name="Uno Y."/>
            <person name="Kwon T."/>
            <person name="Chapman J.A."/>
            <person name="Toyoda A."/>
            <person name="Takahashi S."/>
            <person name="Fukui A."/>
            <person name="Hikosaka A."/>
            <person name="Suzuki A."/>
            <person name="Kondo M."/>
            <person name="van Heeringen S.J."/>
            <person name="Quigley I."/>
            <person name="Heinz S."/>
            <person name="Ogino H."/>
            <person name="Ochi H."/>
            <person name="Hellsten U."/>
            <person name="Lyons J.B."/>
            <person name="Simakov O."/>
            <person name="Putnam N."/>
            <person name="Stites J."/>
            <person name="Kuroki Y."/>
            <person name="Tanaka T."/>
            <person name="Michiue T."/>
            <person name="Watanabe M."/>
            <person name="Bogdanovic O."/>
            <person name="Lister R."/>
            <person name="Georgiou G."/>
            <person name="Paranjpe S.S."/>
            <person name="van Kruijsbergen I."/>
            <person name="Shu S."/>
            <person name="Carlson J."/>
            <person name="Kinoshita T."/>
            <person name="Ohta Y."/>
            <person name="Mawaribuchi S."/>
            <person name="Jenkins J."/>
            <person name="Grimwood J."/>
            <person name="Schmutz J."/>
            <person name="Mitros T."/>
            <person name="Mozaffari S.V."/>
            <person name="Suzuki Y."/>
            <person name="Haramoto Y."/>
            <person name="Yamamoto T.S."/>
            <person name="Takagi C."/>
            <person name="Heald R."/>
            <person name="Miller K."/>
            <person name="Haudenschild C."/>
            <person name="Kitzman J."/>
            <person name="Nakayama T."/>
            <person name="Izutsu Y."/>
            <person name="Robert J."/>
            <person name="Fortriede J."/>
            <person name="Burns K."/>
            <person name="Lotay V."/>
            <person name="Karimi K."/>
            <person name="Yasuoka Y."/>
            <person name="Dichmann D.S."/>
            <person name="Flajnik M.F."/>
            <person name="Houston D.W."/>
            <person name="Shendure J."/>
            <person name="DuPasquier L."/>
            <person name="Vize P.D."/>
            <person name="Zorn A.M."/>
            <person name="Ito M."/>
            <person name="Marcotte E.M."/>
            <person name="Wallingford J.B."/>
            <person name="Ito Y."/>
            <person name="Asashima M."/>
            <person name="Ueno N."/>
            <person name="Matsuda Y."/>
            <person name="Veenstra G.J."/>
            <person name="Fujiyama A."/>
            <person name="Harland R.M."/>
            <person name="Taira M."/>
            <person name="Rokhsar D.S."/>
        </authorList>
    </citation>
    <scope>NUCLEOTIDE SEQUENCE [LARGE SCALE GENOMIC DNA]</scope>
    <source>
        <strain evidence="2">J</strain>
    </source>
</reference>
<evidence type="ECO:0000313" key="2">
    <source>
        <dbReference type="Proteomes" id="UP000694892"/>
    </source>
</evidence>
<dbReference type="SUPFAM" id="SSF52540">
    <property type="entry name" value="P-loop containing nucleoside triphosphate hydrolases"/>
    <property type="match status" value="1"/>
</dbReference>
<evidence type="ECO:0000313" key="1">
    <source>
        <dbReference type="EMBL" id="OCT79943.1"/>
    </source>
</evidence>
<name>A0A974CUB4_XENLA</name>
<accession>A0A974CUB4</accession>